<proteinExistence type="predicted"/>
<keyword evidence="2" id="KW-1185">Reference proteome</keyword>
<organism evidence="1 2">
    <name type="scientific">Mya arenaria</name>
    <name type="common">Soft-shell clam</name>
    <dbReference type="NCBI Taxonomy" id="6604"/>
    <lineage>
        <taxon>Eukaryota</taxon>
        <taxon>Metazoa</taxon>
        <taxon>Spiralia</taxon>
        <taxon>Lophotrochozoa</taxon>
        <taxon>Mollusca</taxon>
        <taxon>Bivalvia</taxon>
        <taxon>Autobranchia</taxon>
        <taxon>Heteroconchia</taxon>
        <taxon>Euheterodonta</taxon>
        <taxon>Imparidentia</taxon>
        <taxon>Neoheterodontei</taxon>
        <taxon>Myida</taxon>
        <taxon>Myoidea</taxon>
        <taxon>Myidae</taxon>
        <taxon>Mya</taxon>
    </lineage>
</organism>
<gene>
    <name evidence="1" type="ORF">MAR_029219</name>
</gene>
<accession>A0ABY7DJ71</accession>
<evidence type="ECO:0000313" key="2">
    <source>
        <dbReference type="Proteomes" id="UP001164746"/>
    </source>
</evidence>
<evidence type="ECO:0000313" key="1">
    <source>
        <dbReference type="EMBL" id="WAQ96529.1"/>
    </source>
</evidence>
<protein>
    <submittedName>
        <fullName evidence="1">Uncharacterized protein</fullName>
    </submittedName>
</protein>
<dbReference type="EMBL" id="CP111013">
    <property type="protein sequence ID" value="WAQ96529.1"/>
    <property type="molecule type" value="Genomic_DNA"/>
</dbReference>
<reference evidence="1" key="1">
    <citation type="submission" date="2022-11" db="EMBL/GenBank/DDBJ databases">
        <title>Centuries of genome instability and evolution in soft-shell clam transmissible cancer (bioRxiv).</title>
        <authorList>
            <person name="Hart S.F.M."/>
            <person name="Yonemitsu M.A."/>
            <person name="Giersch R.M."/>
            <person name="Beal B.F."/>
            <person name="Arriagada G."/>
            <person name="Davis B.W."/>
            <person name="Ostrander E.A."/>
            <person name="Goff S.P."/>
            <person name="Metzger M.J."/>
        </authorList>
    </citation>
    <scope>NUCLEOTIDE SEQUENCE</scope>
    <source>
        <strain evidence="1">MELC-2E11</strain>
        <tissue evidence="1">Siphon/mantle</tissue>
    </source>
</reference>
<sequence>MVLPPPASGMINDDTIMWRRHPDYPVCTALLLRVILSIILAKHSSPQELPSRETDHAFGINTHIQRNIFYDTNAIPEGLEVSPYLFVNTTKK</sequence>
<dbReference type="Proteomes" id="UP001164746">
    <property type="component" value="Chromosome 2"/>
</dbReference>
<name>A0ABY7DJ71_MYAAR</name>